<keyword evidence="3 6" id="KW-1133">Transmembrane helix</keyword>
<feature type="transmembrane region" description="Helical" evidence="6">
    <location>
        <begin position="152"/>
        <end position="171"/>
    </location>
</feature>
<protein>
    <recommendedName>
        <fullName evidence="7">Peptidase S54 rhomboid domain-containing protein</fullName>
    </recommendedName>
</protein>
<dbReference type="EMBL" id="AP018694">
    <property type="protein sequence ID" value="BBE16806.1"/>
    <property type="molecule type" value="Genomic_DNA"/>
</dbReference>
<dbReference type="GO" id="GO:0004252">
    <property type="term" value="F:serine-type endopeptidase activity"/>
    <property type="evidence" value="ECO:0007669"/>
    <property type="project" value="InterPro"/>
</dbReference>
<dbReference type="SUPFAM" id="SSF144091">
    <property type="entry name" value="Rhomboid-like"/>
    <property type="match status" value="1"/>
</dbReference>
<feature type="compositionally biased region" description="Acidic residues" evidence="5">
    <location>
        <begin position="210"/>
        <end position="234"/>
    </location>
</feature>
<feature type="compositionally biased region" description="Basic and acidic residues" evidence="5">
    <location>
        <begin position="241"/>
        <end position="251"/>
    </location>
</feature>
<feature type="domain" description="Peptidase S54 rhomboid" evidence="7">
    <location>
        <begin position="66"/>
        <end position="197"/>
    </location>
</feature>
<dbReference type="RefSeq" id="WP_318349846.1">
    <property type="nucleotide sequence ID" value="NZ_AP018694.1"/>
</dbReference>
<evidence type="ECO:0000313" key="8">
    <source>
        <dbReference type="EMBL" id="BBE16806.1"/>
    </source>
</evidence>
<feature type="region of interest" description="Disordered" evidence="5">
    <location>
        <begin position="205"/>
        <end position="251"/>
    </location>
</feature>
<feature type="transmembrane region" description="Helical" evidence="6">
    <location>
        <begin position="22"/>
        <end position="40"/>
    </location>
</feature>
<dbReference type="InterPro" id="IPR022764">
    <property type="entry name" value="Peptidase_S54_rhomboid_dom"/>
</dbReference>
<evidence type="ECO:0000259" key="7">
    <source>
        <dbReference type="Pfam" id="PF01694"/>
    </source>
</evidence>
<evidence type="ECO:0000256" key="5">
    <source>
        <dbReference type="SAM" id="MobiDB-lite"/>
    </source>
</evidence>
<reference evidence="8" key="1">
    <citation type="journal article" date="2020" name="Int. J. Syst. Evol. Microbiol.">
        <title>Aquipluma nitroreducens gen. nov. sp. nov., a novel facultatively anaerobic bacterium isolated from a freshwater lake.</title>
        <authorList>
            <person name="Watanabe M."/>
            <person name="Kojima H."/>
            <person name="Fukui M."/>
        </authorList>
    </citation>
    <scope>NUCLEOTIDE SEQUENCE</scope>
    <source>
        <strain evidence="8">MeG22</strain>
    </source>
</reference>
<dbReference type="KEGG" id="anf:AQPE_0953"/>
<dbReference type="Proteomes" id="UP001193389">
    <property type="component" value="Chromosome"/>
</dbReference>
<feature type="transmembrane region" description="Helical" evidence="6">
    <location>
        <begin position="105"/>
        <end position="121"/>
    </location>
</feature>
<name>A0A5K7S5K0_9BACT</name>
<accession>A0A5K7S5K0</accession>
<dbReference type="Pfam" id="PF01694">
    <property type="entry name" value="Rhomboid"/>
    <property type="match status" value="1"/>
</dbReference>
<keyword evidence="9" id="KW-1185">Reference proteome</keyword>
<evidence type="ECO:0000256" key="1">
    <source>
        <dbReference type="ARBA" id="ARBA00004141"/>
    </source>
</evidence>
<keyword evidence="2 6" id="KW-0812">Transmembrane</keyword>
<dbReference type="PANTHER" id="PTHR43731">
    <property type="entry name" value="RHOMBOID PROTEASE"/>
    <property type="match status" value="1"/>
</dbReference>
<gene>
    <name evidence="8" type="ORF">AQPE_0953</name>
</gene>
<evidence type="ECO:0000256" key="4">
    <source>
        <dbReference type="ARBA" id="ARBA00023136"/>
    </source>
</evidence>
<evidence type="ECO:0000256" key="6">
    <source>
        <dbReference type="SAM" id="Phobius"/>
    </source>
</evidence>
<feature type="transmembrane region" description="Helical" evidence="6">
    <location>
        <begin position="127"/>
        <end position="145"/>
    </location>
</feature>
<comment type="subcellular location">
    <subcellularLocation>
        <location evidence="1">Membrane</location>
        <topology evidence="1">Multi-pass membrane protein</topology>
    </subcellularLocation>
</comment>
<feature type="transmembrane region" description="Helical" evidence="6">
    <location>
        <begin position="80"/>
        <end position="98"/>
    </location>
</feature>
<evidence type="ECO:0000313" key="9">
    <source>
        <dbReference type="Proteomes" id="UP001193389"/>
    </source>
</evidence>
<dbReference type="InterPro" id="IPR050925">
    <property type="entry name" value="Rhomboid_protease_S54"/>
</dbReference>
<evidence type="ECO:0000256" key="2">
    <source>
        <dbReference type="ARBA" id="ARBA00022692"/>
    </source>
</evidence>
<evidence type="ECO:0000256" key="3">
    <source>
        <dbReference type="ARBA" id="ARBA00022989"/>
    </source>
</evidence>
<dbReference type="AlphaFoldDB" id="A0A5K7S5K0"/>
<proteinExistence type="predicted"/>
<organism evidence="8 9">
    <name type="scientific">Aquipluma nitroreducens</name>
    <dbReference type="NCBI Taxonomy" id="2010828"/>
    <lineage>
        <taxon>Bacteria</taxon>
        <taxon>Pseudomonadati</taxon>
        <taxon>Bacteroidota</taxon>
        <taxon>Bacteroidia</taxon>
        <taxon>Marinilabiliales</taxon>
        <taxon>Prolixibacteraceae</taxon>
        <taxon>Aquipluma</taxon>
    </lineage>
</organism>
<dbReference type="Gene3D" id="1.20.1540.10">
    <property type="entry name" value="Rhomboid-like"/>
    <property type="match status" value="1"/>
</dbReference>
<dbReference type="GO" id="GO:0016020">
    <property type="term" value="C:membrane"/>
    <property type="evidence" value="ECO:0007669"/>
    <property type="project" value="UniProtKB-SubCell"/>
</dbReference>
<dbReference type="PANTHER" id="PTHR43731:SF9">
    <property type="entry name" value="SLR1461 PROTEIN"/>
    <property type="match status" value="1"/>
</dbReference>
<sequence length="251" mass="29026">MPIFDYHPRNQEPTDKEMEKKIFRYSLLFSVIIVGIFWLVKLIENLYNLDLTEYGILPLQIEGLRGIIFSPFIHSNYDHLLSNSIPFLILSFALFYFYRNLSYRILFLIYILSGICVWLGGRDSYHIGASGIVYGLAAFLFSSGVFRKDANLLTIGIIVVFLYGSMFWGIFPLKPGISWESHLWGSASGFLLAFYYRHQGPVRPVSSWENEPEEEDDDSEFEEFNEEITPEEDPGTQNHVDTWDTVEKGKS</sequence>
<dbReference type="InterPro" id="IPR035952">
    <property type="entry name" value="Rhomboid-like_sf"/>
</dbReference>
<keyword evidence="4 6" id="KW-0472">Membrane</keyword>